<dbReference type="RefSeq" id="WP_111844520.1">
    <property type="nucleotide sequence ID" value="NZ_UEGI01000007.1"/>
</dbReference>
<dbReference type="GO" id="GO:0016209">
    <property type="term" value="F:antioxidant activity"/>
    <property type="evidence" value="ECO:0007669"/>
    <property type="project" value="InterPro"/>
</dbReference>
<dbReference type="OrthoDB" id="9815205at2"/>
<feature type="chain" id="PRO_5022816831" evidence="1">
    <location>
        <begin position="19"/>
        <end position="162"/>
    </location>
</feature>
<evidence type="ECO:0000259" key="2">
    <source>
        <dbReference type="PROSITE" id="PS51352"/>
    </source>
</evidence>
<evidence type="ECO:0000256" key="1">
    <source>
        <dbReference type="SAM" id="SignalP"/>
    </source>
</evidence>
<dbReference type="Pfam" id="PF00578">
    <property type="entry name" value="AhpC-TSA"/>
    <property type="match status" value="1"/>
</dbReference>
<keyword evidence="1" id="KW-0732">Signal</keyword>
<evidence type="ECO:0000313" key="3">
    <source>
        <dbReference type="EMBL" id="TXD73155.1"/>
    </source>
</evidence>
<comment type="caution">
    <text evidence="3">The sequence shown here is derived from an EMBL/GenBank/DDBJ whole genome shotgun (WGS) entry which is preliminary data.</text>
</comment>
<dbReference type="EMBL" id="VORT01000005">
    <property type="protein sequence ID" value="TXD73155.1"/>
    <property type="molecule type" value="Genomic_DNA"/>
</dbReference>
<proteinExistence type="predicted"/>
<keyword evidence="4" id="KW-1185">Reference proteome</keyword>
<dbReference type="InterPro" id="IPR036249">
    <property type="entry name" value="Thioredoxin-like_sf"/>
</dbReference>
<dbReference type="PANTHER" id="PTHR42852">
    <property type="entry name" value="THIOL:DISULFIDE INTERCHANGE PROTEIN DSBE"/>
    <property type="match status" value="1"/>
</dbReference>
<dbReference type="InterPro" id="IPR000866">
    <property type="entry name" value="AhpC/TSA"/>
</dbReference>
<dbReference type="SUPFAM" id="SSF52833">
    <property type="entry name" value="Thioredoxin-like"/>
    <property type="match status" value="1"/>
</dbReference>
<dbReference type="CDD" id="cd02966">
    <property type="entry name" value="TlpA_like_family"/>
    <property type="match status" value="1"/>
</dbReference>
<accession>A0A5C6YZG2</accession>
<organism evidence="3 4">
    <name type="scientific">Aequorivita antarctica</name>
    <dbReference type="NCBI Taxonomy" id="153266"/>
    <lineage>
        <taxon>Bacteria</taxon>
        <taxon>Pseudomonadati</taxon>
        <taxon>Bacteroidota</taxon>
        <taxon>Flavobacteriia</taxon>
        <taxon>Flavobacteriales</taxon>
        <taxon>Flavobacteriaceae</taxon>
        <taxon>Aequorivita</taxon>
    </lineage>
</organism>
<reference evidence="3 4" key="1">
    <citation type="submission" date="2019-08" db="EMBL/GenBank/DDBJ databases">
        <title>Genome of Aequorivita antarctica SW49 (type strain).</title>
        <authorList>
            <person name="Bowman J.P."/>
        </authorList>
    </citation>
    <scope>NUCLEOTIDE SEQUENCE [LARGE SCALE GENOMIC DNA]</scope>
    <source>
        <strain evidence="3 4">SW49</strain>
    </source>
</reference>
<protein>
    <submittedName>
        <fullName evidence="3">TlpA family protein disulfide reductase</fullName>
    </submittedName>
</protein>
<sequence length="162" mass="18028">MKRLLPLLLALVTLSAIAQNELPKVDMTTLDGQPINSNDLSTDDNVVVISLWATWCVPCIKELDAISEVYPDWQAETNVKLYAVSIDDSRGVKRVKPMVNGKGWDYTVLLDTNNDFKRAVGAATVPLTLLVKNNQIVYRHSGYSPGAEMELYEKIKEFSAVN</sequence>
<feature type="domain" description="Thioredoxin" evidence="2">
    <location>
        <begin position="16"/>
        <end position="160"/>
    </location>
</feature>
<dbReference type="AlphaFoldDB" id="A0A5C6YZG2"/>
<dbReference type="GO" id="GO:0016491">
    <property type="term" value="F:oxidoreductase activity"/>
    <property type="evidence" value="ECO:0007669"/>
    <property type="project" value="InterPro"/>
</dbReference>
<dbReference type="Proteomes" id="UP000321497">
    <property type="component" value="Unassembled WGS sequence"/>
</dbReference>
<dbReference type="InterPro" id="IPR013766">
    <property type="entry name" value="Thioredoxin_domain"/>
</dbReference>
<dbReference type="InterPro" id="IPR050553">
    <property type="entry name" value="Thioredoxin_ResA/DsbE_sf"/>
</dbReference>
<dbReference type="PANTHER" id="PTHR42852:SF17">
    <property type="entry name" value="THIOREDOXIN-LIKE PROTEIN HI_1115"/>
    <property type="match status" value="1"/>
</dbReference>
<name>A0A5C6YZG2_9FLAO</name>
<gene>
    <name evidence="3" type="ORF">ESU54_08435</name>
</gene>
<dbReference type="PROSITE" id="PS51352">
    <property type="entry name" value="THIOREDOXIN_2"/>
    <property type="match status" value="1"/>
</dbReference>
<feature type="signal peptide" evidence="1">
    <location>
        <begin position="1"/>
        <end position="18"/>
    </location>
</feature>
<dbReference type="Gene3D" id="3.40.30.10">
    <property type="entry name" value="Glutaredoxin"/>
    <property type="match status" value="1"/>
</dbReference>
<evidence type="ECO:0000313" key="4">
    <source>
        <dbReference type="Proteomes" id="UP000321497"/>
    </source>
</evidence>